<comment type="caution">
    <text evidence="2">The sequence shown here is derived from an EMBL/GenBank/DDBJ whole genome shotgun (WGS) entry which is preliminary data.</text>
</comment>
<keyword evidence="1" id="KW-0812">Transmembrane</keyword>
<evidence type="ECO:0000256" key="1">
    <source>
        <dbReference type="SAM" id="Phobius"/>
    </source>
</evidence>
<dbReference type="Proteomes" id="UP001501496">
    <property type="component" value="Unassembled WGS sequence"/>
</dbReference>
<organism evidence="2 3">
    <name type="scientific">Postechiella marina</name>
    <dbReference type="NCBI Taxonomy" id="943941"/>
    <lineage>
        <taxon>Bacteria</taxon>
        <taxon>Pseudomonadati</taxon>
        <taxon>Bacteroidota</taxon>
        <taxon>Flavobacteriia</taxon>
        <taxon>Flavobacteriales</taxon>
        <taxon>Flavobacteriaceae</taxon>
        <taxon>Postechiella</taxon>
    </lineage>
</organism>
<keyword evidence="3" id="KW-1185">Reference proteome</keyword>
<sequence>MKTKKIYNITILTIFVMVIALACTKKEKTASVKEDKKDKDYTAPKNIIDVEKSINLYNAYSKSRSEYVAPYLQKIYENPNFQDTKFVWYSLEEMKEYIAYIEKVQRENPAYDITGIRFYYGAYSQKSQSKRFPNQQTLFMAPTMKTSKSGSKYPNMDNIPFYIEYTDESNPIKGKLVAIPSLMLEQNQKRTQPYFKTNTQKGSFNLFTSSTLTTAAARRTSVIKNEGEMSPPPFE</sequence>
<evidence type="ECO:0000313" key="2">
    <source>
        <dbReference type="EMBL" id="GAA4239529.1"/>
    </source>
</evidence>
<accession>A0ABP8CIL2</accession>
<dbReference type="PROSITE" id="PS51257">
    <property type="entry name" value="PROKAR_LIPOPROTEIN"/>
    <property type="match status" value="1"/>
</dbReference>
<dbReference type="RefSeq" id="WP_344789586.1">
    <property type="nucleotide sequence ID" value="NZ_BAABCA010000008.1"/>
</dbReference>
<proteinExistence type="predicted"/>
<evidence type="ECO:0000313" key="3">
    <source>
        <dbReference type="Proteomes" id="UP001501496"/>
    </source>
</evidence>
<evidence type="ECO:0008006" key="4">
    <source>
        <dbReference type="Google" id="ProtNLM"/>
    </source>
</evidence>
<dbReference type="EMBL" id="BAABCA010000008">
    <property type="protein sequence ID" value="GAA4239529.1"/>
    <property type="molecule type" value="Genomic_DNA"/>
</dbReference>
<protein>
    <recommendedName>
        <fullName evidence="4">Lipoprotein</fullName>
    </recommendedName>
</protein>
<reference evidence="3" key="1">
    <citation type="journal article" date="2019" name="Int. J. Syst. Evol. Microbiol.">
        <title>The Global Catalogue of Microorganisms (GCM) 10K type strain sequencing project: providing services to taxonomists for standard genome sequencing and annotation.</title>
        <authorList>
            <consortium name="The Broad Institute Genomics Platform"/>
            <consortium name="The Broad Institute Genome Sequencing Center for Infectious Disease"/>
            <person name="Wu L."/>
            <person name="Ma J."/>
        </authorList>
    </citation>
    <scope>NUCLEOTIDE SEQUENCE [LARGE SCALE GENOMIC DNA]</scope>
    <source>
        <strain evidence="3">JCM 17630</strain>
    </source>
</reference>
<keyword evidence="1" id="KW-0472">Membrane</keyword>
<keyword evidence="1" id="KW-1133">Transmembrane helix</keyword>
<name>A0ABP8CIL2_9FLAO</name>
<gene>
    <name evidence="2" type="ORF">GCM10022291_34200</name>
</gene>
<feature type="transmembrane region" description="Helical" evidence="1">
    <location>
        <begin position="6"/>
        <end position="24"/>
    </location>
</feature>